<proteinExistence type="predicted"/>
<dbReference type="EMBL" id="UINC01069672">
    <property type="protein sequence ID" value="SVC03228.1"/>
    <property type="molecule type" value="Genomic_DNA"/>
</dbReference>
<accession>A0A382IUH1</accession>
<evidence type="ECO:0000313" key="1">
    <source>
        <dbReference type="EMBL" id="SVC03228.1"/>
    </source>
</evidence>
<gene>
    <name evidence="1" type="ORF">METZ01_LOCUS256082</name>
</gene>
<reference evidence="1" key="1">
    <citation type="submission" date="2018-05" db="EMBL/GenBank/DDBJ databases">
        <authorList>
            <person name="Lanie J.A."/>
            <person name="Ng W.-L."/>
            <person name="Kazmierczak K.M."/>
            <person name="Andrzejewski T.M."/>
            <person name="Davidsen T.M."/>
            <person name="Wayne K.J."/>
            <person name="Tettelin H."/>
            <person name="Glass J.I."/>
            <person name="Rusch D."/>
            <person name="Podicherti R."/>
            <person name="Tsui H.-C.T."/>
            <person name="Winkler M.E."/>
        </authorList>
    </citation>
    <scope>NUCLEOTIDE SEQUENCE</scope>
</reference>
<protein>
    <submittedName>
        <fullName evidence="1">Uncharacterized protein</fullName>
    </submittedName>
</protein>
<dbReference type="AlphaFoldDB" id="A0A382IUH1"/>
<organism evidence="1">
    <name type="scientific">marine metagenome</name>
    <dbReference type="NCBI Taxonomy" id="408172"/>
    <lineage>
        <taxon>unclassified sequences</taxon>
        <taxon>metagenomes</taxon>
        <taxon>ecological metagenomes</taxon>
    </lineage>
</organism>
<sequence length="35" mass="3978">VESNQRFVARLALCWGAVYDSLPVLLRKQSEIEAD</sequence>
<feature type="non-terminal residue" evidence="1">
    <location>
        <position position="1"/>
    </location>
</feature>
<name>A0A382IUH1_9ZZZZ</name>